<dbReference type="CDD" id="cd00186">
    <property type="entry name" value="TOP1Ac"/>
    <property type="match status" value="1"/>
</dbReference>
<evidence type="ECO:0000259" key="10">
    <source>
        <dbReference type="PROSITE" id="PS50880"/>
    </source>
</evidence>
<dbReference type="SUPFAM" id="SSF56712">
    <property type="entry name" value="Prokaryotic type I DNA topoisomerase"/>
    <property type="match status" value="1"/>
</dbReference>
<feature type="domain" description="Topo IA-type catalytic" evidence="11">
    <location>
        <begin position="142"/>
        <end position="597"/>
    </location>
</feature>
<evidence type="ECO:0000256" key="5">
    <source>
        <dbReference type="ARBA" id="ARBA00022842"/>
    </source>
</evidence>
<dbReference type="PROSITE" id="PS00396">
    <property type="entry name" value="TOPO_IA_1"/>
    <property type="match status" value="1"/>
</dbReference>
<gene>
    <name evidence="12" type="ORF">UFOPK3381_00709</name>
</gene>
<dbReference type="NCBIfam" id="TIGR01051">
    <property type="entry name" value="topA_bact"/>
    <property type="match status" value="1"/>
</dbReference>
<feature type="domain" description="Toprim" evidence="10">
    <location>
        <begin position="3"/>
        <end position="127"/>
    </location>
</feature>
<dbReference type="Gene3D" id="1.10.460.10">
    <property type="entry name" value="Topoisomerase I, domain 2"/>
    <property type="match status" value="1"/>
</dbReference>
<dbReference type="InterPro" id="IPR013825">
    <property type="entry name" value="Topo_IA_cen_sub2"/>
</dbReference>
<dbReference type="InterPro" id="IPR003602">
    <property type="entry name" value="Topo_IA_DNA-bd_dom"/>
</dbReference>
<dbReference type="EC" id="5.6.2.1" evidence="3"/>
<evidence type="ECO:0000256" key="8">
    <source>
        <dbReference type="ARBA" id="ARBA00023235"/>
    </source>
</evidence>
<organism evidence="12">
    <name type="scientific">freshwater metagenome</name>
    <dbReference type="NCBI Taxonomy" id="449393"/>
    <lineage>
        <taxon>unclassified sequences</taxon>
        <taxon>metagenomes</taxon>
        <taxon>ecological metagenomes</taxon>
    </lineage>
</organism>
<comment type="similarity">
    <text evidence="2">Belongs to the type IA topoisomerase family.</text>
</comment>
<protein>
    <recommendedName>
        <fullName evidence="3">DNA topoisomerase</fullName>
        <ecNumber evidence="3">5.6.2.1</ecNumber>
    </recommendedName>
</protein>
<evidence type="ECO:0000256" key="1">
    <source>
        <dbReference type="ARBA" id="ARBA00000213"/>
    </source>
</evidence>
<dbReference type="InterPro" id="IPR013826">
    <property type="entry name" value="Topo_IA_cen_sub3"/>
</dbReference>
<dbReference type="InterPro" id="IPR000380">
    <property type="entry name" value="Topo_IA"/>
</dbReference>
<dbReference type="Gene3D" id="3.40.50.140">
    <property type="match status" value="1"/>
</dbReference>
<dbReference type="PROSITE" id="PS50880">
    <property type="entry name" value="TOPRIM"/>
    <property type="match status" value="1"/>
</dbReference>
<dbReference type="InterPro" id="IPR028612">
    <property type="entry name" value="Topoisom_1_IA"/>
</dbReference>
<evidence type="ECO:0000256" key="2">
    <source>
        <dbReference type="ARBA" id="ARBA00009446"/>
    </source>
</evidence>
<dbReference type="PANTHER" id="PTHR42785">
    <property type="entry name" value="DNA TOPOISOMERASE, TYPE IA, CORE"/>
    <property type="match status" value="1"/>
</dbReference>
<dbReference type="AlphaFoldDB" id="A0A6J7DM01"/>
<evidence type="ECO:0000256" key="4">
    <source>
        <dbReference type="ARBA" id="ARBA00022723"/>
    </source>
</evidence>
<feature type="region of interest" description="Disordered" evidence="9">
    <location>
        <begin position="861"/>
        <end position="941"/>
    </location>
</feature>
<dbReference type="SMART" id="SM00493">
    <property type="entry name" value="TOPRIM"/>
    <property type="match status" value="1"/>
</dbReference>
<name>A0A6J7DM01_9ZZZZ</name>
<dbReference type="InterPro" id="IPR003601">
    <property type="entry name" value="Topo_IA_2"/>
</dbReference>
<keyword evidence="8" id="KW-0413">Isomerase</keyword>
<dbReference type="InterPro" id="IPR023406">
    <property type="entry name" value="Topo_IA_AS"/>
</dbReference>
<evidence type="ECO:0000256" key="9">
    <source>
        <dbReference type="SAM" id="MobiDB-lite"/>
    </source>
</evidence>
<dbReference type="PROSITE" id="PS52039">
    <property type="entry name" value="TOPO_IA_2"/>
    <property type="match status" value="1"/>
</dbReference>
<dbReference type="Pfam" id="PF01131">
    <property type="entry name" value="Topoisom_bac"/>
    <property type="match status" value="1"/>
</dbReference>
<dbReference type="Pfam" id="PF13368">
    <property type="entry name" value="Toprim_C_rpt"/>
    <property type="match status" value="4"/>
</dbReference>
<comment type="catalytic activity">
    <reaction evidence="1">
        <text>ATP-independent breakage of single-stranded DNA, followed by passage and rejoining.</text>
        <dbReference type="EC" id="5.6.2.1"/>
    </reaction>
</comment>
<evidence type="ECO:0000259" key="11">
    <source>
        <dbReference type="PROSITE" id="PS52039"/>
    </source>
</evidence>
<evidence type="ECO:0000313" key="12">
    <source>
        <dbReference type="EMBL" id="CAB4869349.1"/>
    </source>
</evidence>
<dbReference type="PRINTS" id="PR00417">
    <property type="entry name" value="PRTPISMRASEI"/>
</dbReference>
<reference evidence="12" key="1">
    <citation type="submission" date="2020-05" db="EMBL/GenBank/DDBJ databases">
        <authorList>
            <person name="Chiriac C."/>
            <person name="Salcher M."/>
            <person name="Ghai R."/>
            <person name="Kavagutti S V."/>
        </authorList>
    </citation>
    <scope>NUCLEOTIDE SEQUENCE</scope>
</reference>
<dbReference type="InterPro" id="IPR023405">
    <property type="entry name" value="Topo_IA_core_domain"/>
</dbReference>
<dbReference type="SMART" id="SM00437">
    <property type="entry name" value="TOP1Ac"/>
    <property type="match status" value="1"/>
</dbReference>
<evidence type="ECO:0000256" key="7">
    <source>
        <dbReference type="ARBA" id="ARBA00023125"/>
    </source>
</evidence>
<keyword evidence="7" id="KW-0238">DNA-binding</keyword>
<dbReference type="CDD" id="cd03363">
    <property type="entry name" value="TOPRIM_TopoIA_TopoI"/>
    <property type="match status" value="1"/>
</dbReference>
<dbReference type="HAMAP" id="MF_00952">
    <property type="entry name" value="Topoisom_1_prok"/>
    <property type="match status" value="1"/>
</dbReference>
<dbReference type="GO" id="GO:0003677">
    <property type="term" value="F:DNA binding"/>
    <property type="evidence" value="ECO:0007669"/>
    <property type="project" value="UniProtKB-KW"/>
</dbReference>
<dbReference type="InterPro" id="IPR025589">
    <property type="entry name" value="Toprim_C_rpt"/>
</dbReference>
<keyword evidence="6" id="KW-0799">Topoisomerase</keyword>
<dbReference type="Gene3D" id="1.10.290.10">
    <property type="entry name" value="Topoisomerase I, domain 4"/>
    <property type="match status" value="1"/>
</dbReference>
<dbReference type="SMART" id="SM00436">
    <property type="entry name" value="TOP1Bc"/>
    <property type="match status" value="1"/>
</dbReference>
<keyword evidence="5" id="KW-0460">Magnesium</keyword>
<evidence type="ECO:0000256" key="3">
    <source>
        <dbReference type="ARBA" id="ARBA00012891"/>
    </source>
</evidence>
<dbReference type="EMBL" id="CAFBLN010000022">
    <property type="protein sequence ID" value="CAB4869349.1"/>
    <property type="molecule type" value="Genomic_DNA"/>
</dbReference>
<dbReference type="InterPro" id="IPR013497">
    <property type="entry name" value="Topo_IA_cen"/>
</dbReference>
<keyword evidence="4" id="KW-0479">Metal-binding</keyword>
<dbReference type="GO" id="GO:0006265">
    <property type="term" value="P:DNA topological change"/>
    <property type="evidence" value="ECO:0007669"/>
    <property type="project" value="InterPro"/>
</dbReference>
<dbReference type="InterPro" id="IPR006171">
    <property type="entry name" value="TOPRIM_dom"/>
</dbReference>
<sequence>MARALVIVESVAKATRIQAMLGKDFIVKPSVGHIRDLPESAADIPASVKGEKWARLGINVNDHFKPVYVVSSGRKKIVSELKAALKEVEELYLATDEDREGEAIAWHLIEVLNPKVPVKRMVFHEITPAAIEKAVSETRDLDTHLVDAQEGRRFLDRLVGYEVSPVLWRAVDKARSAGRVQSVAVRLVCERELERMKFTSAAWFDVVTTMTSVSNDRFEATVDTIAGSSLATGKNFDAAGQLDASANVVVLGEVDATALATQLTGATVNVVSITSSPRTQRPQAPFMTSSLQIEASRKLRMDPERTMRAAQRLYEQGWITYMRTDSTTLSKEALNAARTHAREMFGDDYVADVPRTYDRKVKNAQEAHEAIRPAGESFRSLEEATSQLSGDEYAVYDLIWKRTIASQMVDAKLTSDRVRLLATLSDLPGRPGATEVGLSANGLRIEFAGFRRAYVEGSDDPESELADQERLLPPLTEGSTATVSLADAKGHDTKPPDRFSEATLIKKLEDLGIGRPSTYASVMKTIDRRGYVWKKGKALVPAFKAFAVVNLLSTYFADLVDYQFTAAMEDSLDAIASGDRELEPWLKSFYFGDASAPTEFAKRGLHAMVTEQLDFDYAAINSLPLGTAPDGEAVSVRSGRYGPYLVHGERRVSIPEATEPDTLTVTRALELLDAPSGDRELGTDPATGLAVYLKAGRYGPYVQLGELVDGSKPKTASLFSTMSIETITFEDAQKLLSLPREIGAHPENQEMIVATNGRYGPYVMWGKDSRSLESEDEIFSVDLEKALHLLAQPKLRGRRAAAGPLRELGPDPITGKEVVVKTGKFGPYVTDGEVNATLRIGDTPETVTIDRACELLAERRNADPSARRVPAKKAAKKAVKKSPAKKAAAKKAPAKKAGVKKATAAKKATKKATGGTGRGAKGQGADQSATNADLISRLSGE</sequence>
<dbReference type="Pfam" id="PF01751">
    <property type="entry name" value="Toprim"/>
    <property type="match status" value="1"/>
</dbReference>
<feature type="compositionally biased region" description="Basic residues" evidence="9">
    <location>
        <begin position="869"/>
        <end position="910"/>
    </location>
</feature>
<dbReference type="Gene3D" id="2.70.20.10">
    <property type="entry name" value="Topoisomerase I, domain 3"/>
    <property type="match status" value="1"/>
</dbReference>
<proteinExistence type="inferred from homology"/>
<dbReference type="InterPro" id="IPR034149">
    <property type="entry name" value="TOPRIM_TopoI"/>
</dbReference>
<accession>A0A6J7DM01</accession>
<dbReference type="GO" id="GO:0003917">
    <property type="term" value="F:DNA topoisomerase type I (single strand cut, ATP-independent) activity"/>
    <property type="evidence" value="ECO:0007669"/>
    <property type="project" value="UniProtKB-EC"/>
</dbReference>
<evidence type="ECO:0000256" key="6">
    <source>
        <dbReference type="ARBA" id="ARBA00023029"/>
    </source>
</evidence>
<dbReference type="InterPro" id="IPR005733">
    <property type="entry name" value="TopoI_bac-type"/>
</dbReference>
<dbReference type="GO" id="GO:0046872">
    <property type="term" value="F:metal ion binding"/>
    <property type="evidence" value="ECO:0007669"/>
    <property type="project" value="UniProtKB-KW"/>
</dbReference>
<dbReference type="PANTHER" id="PTHR42785:SF1">
    <property type="entry name" value="DNA TOPOISOMERASE"/>
    <property type="match status" value="1"/>
</dbReference>
<dbReference type="InterPro" id="IPR013824">
    <property type="entry name" value="Topo_IA_cen_sub1"/>
</dbReference>